<name>A0ABX8RC13_9CLOT</name>
<feature type="transmembrane region" description="Helical" evidence="2">
    <location>
        <begin position="51"/>
        <end position="81"/>
    </location>
</feature>
<accession>A0ABX8RC13</accession>
<keyword evidence="2" id="KW-0812">Transmembrane</keyword>
<dbReference type="InterPro" id="IPR032816">
    <property type="entry name" value="VTT_dom"/>
</dbReference>
<dbReference type="Proteomes" id="UP000886818">
    <property type="component" value="Chromosome"/>
</dbReference>
<reference evidence="4" key="1">
    <citation type="submission" date="2021-07" db="EMBL/GenBank/DDBJ databases">
        <title>Complete genome sequence of Crassaminicella sp. 143-21, isolated from a deep-sea hydrothermal vent.</title>
        <authorList>
            <person name="Li X."/>
        </authorList>
    </citation>
    <scope>NUCLEOTIDE SEQUENCE</scope>
    <source>
        <strain evidence="4">143-21</strain>
    </source>
</reference>
<keyword evidence="5" id="KW-1185">Reference proteome</keyword>
<feature type="transmembrane region" description="Helical" evidence="2">
    <location>
        <begin position="137"/>
        <end position="158"/>
    </location>
</feature>
<keyword evidence="2" id="KW-0472">Membrane</keyword>
<sequence length="196" mass="22491">MLQEKVLYLITIYGYIGIFLALVFGIIGLPIPDEVLLTFAGFLVTKGKMDFFSVVCIAFIGSIIGVSVSYMIGYCLGWPFLEKYGKFLHIKEKSFNKVEKWFDKYGKYAIVIGYFIPGVRQLNAYYAGITKRPYMRFAFYANLGGLLWVTTFVTLGVFVGERWELWVKNFHRVAVALLLIICVSMGIYYLLKKKNK</sequence>
<gene>
    <name evidence="4" type="ORF">KVH43_02275</name>
</gene>
<dbReference type="InterPro" id="IPR051311">
    <property type="entry name" value="DedA_domain"/>
</dbReference>
<feature type="transmembrane region" description="Helical" evidence="2">
    <location>
        <begin position="170"/>
        <end position="191"/>
    </location>
</feature>
<dbReference type="EMBL" id="CP078093">
    <property type="protein sequence ID" value="QXM06597.1"/>
    <property type="molecule type" value="Genomic_DNA"/>
</dbReference>
<evidence type="ECO:0000313" key="4">
    <source>
        <dbReference type="EMBL" id="QXM06597.1"/>
    </source>
</evidence>
<keyword evidence="2" id="KW-1133">Transmembrane helix</keyword>
<feature type="domain" description="VTT" evidence="3">
    <location>
        <begin position="31"/>
        <end position="157"/>
    </location>
</feature>
<dbReference type="Pfam" id="PF09335">
    <property type="entry name" value="VTT_dom"/>
    <property type="match status" value="1"/>
</dbReference>
<evidence type="ECO:0000259" key="3">
    <source>
        <dbReference type="Pfam" id="PF09335"/>
    </source>
</evidence>
<dbReference type="RefSeq" id="WP_218283293.1">
    <property type="nucleotide sequence ID" value="NZ_CP078093.1"/>
</dbReference>
<evidence type="ECO:0000313" key="5">
    <source>
        <dbReference type="Proteomes" id="UP000886818"/>
    </source>
</evidence>
<dbReference type="PANTHER" id="PTHR42709:SF9">
    <property type="entry name" value="ALKALINE PHOSPHATASE LIKE PROTEIN"/>
    <property type="match status" value="1"/>
</dbReference>
<proteinExistence type="inferred from homology"/>
<feature type="transmembrane region" description="Helical" evidence="2">
    <location>
        <begin position="7"/>
        <end position="31"/>
    </location>
</feature>
<comment type="similarity">
    <text evidence="1">Belongs to the DedA family.</text>
</comment>
<dbReference type="PANTHER" id="PTHR42709">
    <property type="entry name" value="ALKALINE PHOSPHATASE LIKE PROTEIN"/>
    <property type="match status" value="1"/>
</dbReference>
<evidence type="ECO:0000256" key="1">
    <source>
        <dbReference type="ARBA" id="ARBA00010792"/>
    </source>
</evidence>
<organism evidence="4 5">
    <name type="scientific">Crassaminicella indica</name>
    <dbReference type="NCBI Taxonomy" id="2855394"/>
    <lineage>
        <taxon>Bacteria</taxon>
        <taxon>Bacillati</taxon>
        <taxon>Bacillota</taxon>
        <taxon>Clostridia</taxon>
        <taxon>Eubacteriales</taxon>
        <taxon>Clostridiaceae</taxon>
        <taxon>Crassaminicella</taxon>
    </lineage>
</organism>
<protein>
    <submittedName>
        <fullName evidence="4">DedA family protein</fullName>
    </submittedName>
</protein>
<evidence type="ECO:0000256" key="2">
    <source>
        <dbReference type="SAM" id="Phobius"/>
    </source>
</evidence>